<evidence type="ECO:0000313" key="1">
    <source>
        <dbReference type="EMBL" id="KUJ18841.1"/>
    </source>
</evidence>
<dbReference type="EMBL" id="KQ947412">
    <property type="protein sequence ID" value="KUJ18841.1"/>
    <property type="molecule type" value="Genomic_DNA"/>
</dbReference>
<gene>
    <name evidence="1" type="ORF">LY89DRAFT_506064</name>
</gene>
<dbReference type="RefSeq" id="XP_018073196.1">
    <property type="nucleotide sequence ID" value="XM_018208022.1"/>
</dbReference>
<dbReference type="Proteomes" id="UP000070700">
    <property type="component" value="Unassembled WGS sequence"/>
</dbReference>
<dbReference type="KEGG" id="psco:LY89DRAFT_506064"/>
<sequence length="303" mass="34492">MPSLPSAREIIRIRITSILSRDDFHFQPAHTIADLRNLCKVHMAKYLNNLVKSLNVSVSESIVRRFSVYDKQHFSIEQMVTICVTHNTQDWMALIWLNHGKDLGHSSTGPWKVLQWSSRTPKNLAVLPTIQYRSRIALKREPNHASPDHPAAEQNPLSLPHNAACLASDYGRSLRPEIMECDAFYALDELFRFAIASDSQFLEMMKHKIKAPTITGGGGRIEDLDAALDLIEDHHQYISENLETVRAGGHPNWPKAPEKLRKRASAARERLEGDYKYLLNDAERLAQKCMEGITIMMNDAMLR</sequence>
<dbReference type="InParanoid" id="A0A194XFB6"/>
<dbReference type="GeneID" id="28817748"/>
<proteinExistence type="predicted"/>
<name>A0A194XFB6_MOLSC</name>
<keyword evidence="2" id="KW-1185">Reference proteome</keyword>
<dbReference type="STRING" id="149040.A0A194XFB6"/>
<dbReference type="OrthoDB" id="3231000at2759"/>
<protein>
    <submittedName>
        <fullName evidence="1">Uncharacterized protein</fullName>
    </submittedName>
</protein>
<dbReference type="AlphaFoldDB" id="A0A194XFB6"/>
<organism evidence="1 2">
    <name type="scientific">Mollisia scopiformis</name>
    <name type="common">Conifer needle endophyte fungus</name>
    <name type="synonym">Phialocephala scopiformis</name>
    <dbReference type="NCBI Taxonomy" id="149040"/>
    <lineage>
        <taxon>Eukaryota</taxon>
        <taxon>Fungi</taxon>
        <taxon>Dikarya</taxon>
        <taxon>Ascomycota</taxon>
        <taxon>Pezizomycotina</taxon>
        <taxon>Leotiomycetes</taxon>
        <taxon>Helotiales</taxon>
        <taxon>Mollisiaceae</taxon>
        <taxon>Mollisia</taxon>
    </lineage>
</organism>
<reference evidence="1 2" key="1">
    <citation type="submission" date="2015-10" db="EMBL/GenBank/DDBJ databases">
        <title>Full genome of DAOMC 229536 Phialocephala scopiformis, a fungal endophyte of spruce producing the potent anti-insectan compound rugulosin.</title>
        <authorList>
            <consortium name="DOE Joint Genome Institute"/>
            <person name="Walker A.K."/>
            <person name="Frasz S.L."/>
            <person name="Seifert K.A."/>
            <person name="Miller J.D."/>
            <person name="Mondo S.J."/>
            <person name="Labutti K."/>
            <person name="Lipzen A."/>
            <person name="Dockter R."/>
            <person name="Kennedy M."/>
            <person name="Grigoriev I.V."/>
            <person name="Spatafora J.W."/>
        </authorList>
    </citation>
    <scope>NUCLEOTIDE SEQUENCE [LARGE SCALE GENOMIC DNA]</scope>
    <source>
        <strain evidence="1 2">CBS 120377</strain>
    </source>
</reference>
<evidence type="ECO:0000313" key="2">
    <source>
        <dbReference type="Proteomes" id="UP000070700"/>
    </source>
</evidence>
<accession>A0A194XFB6</accession>